<dbReference type="HAMAP" id="MF_01401">
    <property type="entry name" value="MsrA"/>
    <property type="match status" value="1"/>
</dbReference>
<keyword evidence="2" id="KW-0560">Oxidoreductase</keyword>
<evidence type="ECO:0000256" key="2">
    <source>
        <dbReference type="ARBA" id="ARBA00023002"/>
    </source>
</evidence>
<dbReference type="GO" id="GO:0033743">
    <property type="term" value="F:peptide-methionine (R)-S-oxide reductase activity"/>
    <property type="evidence" value="ECO:0007669"/>
    <property type="project" value="InterPro"/>
</dbReference>
<name>A0A382KB92_9ZZZZ</name>
<dbReference type="PANTHER" id="PTHR43774:SF1">
    <property type="entry name" value="PEPTIDE METHIONINE SULFOXIDE REDUCTASE MSRA 2"/>
    <property type="match status" value="1"/>
</dbReference>
<dbReference type="SUPFAM" id="SSF51316">
    <property type="entry name" value="Mss4-like"/>
    <property type="match status" value="1"/>
</dbReference>
<dbReference type="PROSITE" id="PS51790">
    <property type="entry name" value="MSRB"/>
    <property type="match status" value="1"/>
</dbReference>
<keyword evidence="3" id="KW-0511">Multifunctional enzyme</keyword>
<sequence length="352" mass="40139">MKNSYLLSLMILSSSALVLFLSINGFSAPKDKNKPTPISGLKRATFAGGCFWCMEPPFEKLPGVSKVISGYTGGEKENPSYKEVATGKTKHAEAIEIYYDPSVISYKDLIEVFWRNIDPTDGSGQFIDRGKQYRPAIFYHNQNQKKLATLSKNKLEKSKRFKKKTALKIVRATTFYAAEEYHQDFYEKNTTRYKIYRAGSGRDQFLKRSWGKDLEYKIEKTSEKNNSGGKQSLNVKFKKPSKSVLKKKLTFLQYRVTQENGTEPPYMNNYWNNKKQGIYVDIVSGKPLFSSQDKFESGTGWPSFTRPLVPGNIVTKKDNSLNMNRIEVKSRSADSHLGHLFNDGPKPTGLRY</sequence>
<accession>A0A382KB92</accession>
<dbReference type="Pfam" id="PF01625">
    <property type="entry name" value="PMSR"/>
    <property type="match status" value="1"/>
</dbReference>
<dbReference type="SUPFAM" id="SSF55068">
    <property type="entry name" value="Peptide methionine sulfoxide reductase"/>
    <property type="match status" value="1"/>
</dbReference>
<dbReference type="GO" id="GO:0008113">
    <property type="term" value="F:peptide-methionine (S)-S-oxide reductase activity"/>
    <property type="evidence" value="ECO:0007669"/>
    <property type="project" value="UniProtKB-EC"/>
</dbReference>
<evidence type="ECO:0000259" key="4">
    <source>
        <dbReference type="PROSITE" id="PS51790"/>
    </source>
</evidence>
<gene>
    <name evidence="5" type="ORF">METZ01_LOCUS273647</name>
</gene>
<dbReference type="NCBIfam" id="TIGR00401">
    <property type="entry name" value="msrA"/>
    <property type="match status" value="1"/>
</dbReference>
<reference evidence="5" key="1">
    <citation type="submission" date="2018-05" db="EMBL/GenBank/DDBJ databases">
        <authorList>
            <person name="Lanie J.A."/>
            <person name="Ng W.-L."/>
            <person name="Kazmierczak K.M."/>
            <person name="Andrzejewski T.M."/>
            <person name="Davidsen T.M."/>
            <person name="Wayne K.J."/>
            <person name="Tettelin H."/>
            <person name="Glass J.I."/>
            <person name="Rusch D."/>
            <person name="Podicherti R."/>
            <person name="Tsui H.-C.T."/>
            <person name="Winkler M.E."/>
        </authorList>
    </citation>
    <scope>NUCLEOTIDE SEQUENCE</scope>
</reference>
<dbReference type="InterPro" id="IPR002579">
    <property type="entry name" value="Met_Sox_Rdtase_MsrB_dom"/>
</dbReference>
<proteinExistence type="inferred from homology"/>
<dbReference type="Gene3D" id="2.170.150.20">
    <property type="entry name" value="Peptide methionine sulfoxide reductase"/>
    <property type="match status" value="1"/>
</dbReference>
<dbReference type="Pfam" id="PF01641">
    <property type="entry name" value="SelR"/>
    <property type="match status" value="1"/>
</dbReference>
<dbReference type="InterPro" id="IPR011057">
    <property type="entry name" value="Mss4-like_sf"/>
</dbReference>
<dbReference type="NCBIfam" id="TIGR00357">
    <property type="entry name" value="peptide-methionine (R)-S-oxide reductase MsrB"/>
    <property type="match status" value="1"/>
</dbReference>
<dbReference type="AlphaFoldDB" id="A0A382KB92"/>
<dbReference type="Gene3D" id="3.30.1060.10">
    <property type="entry name" value="Peptide methionine sulphoxide reductase MsrA"/>
    <property type="match status" value="1"/>
</dbReference>
<dbReference type="EC" id="1.8.4.11" evidence="1"/>
<protein>
    <recommendedName>
        <fullName evidence="1">peptide-methionine (S)-S-oxide reductase</fullName>
        <ecNumber evidence="1">1.8.4.11</ecNumber>
    </recommendedName>
</protein>
<evidence type="ECO:0000256" key="3">
    <source>
        <dbReference type="ARBA" id="ARBA00023268"/>
    </source>
</evidence>
<dbReference type="InterPro" id="IPR036509">
    <property type="entry name" value="Met_Sox_Rdtase_MsrA_sf"/>
</dbReference>
<feature type="non-terminal residue" evidence="5">
    <location>
        <position position="352"/>
    </location>
</feature>
<organism evidence="5">
    <name type="scientific">marine metagenome</name>
    <dbReference type="NCBI Taxonomy" id="408172"/>
    <lineage>
        <taxon>unclassified sequences</taxon>
        <taxon>metagenomes</taxon>
        <taxon>ecological metagenomes</taxon>
    </lineage>
</organism>
<dbReference type="InterPro" id="IPR002569">
    <property type="entry name" value="Met_Sox_Rdtase_MsrA_dom"/>
</dbReference>
<evidence type="ECO:0000313" key="5">
    <source>
        <dbReference type="EMBL" id="SVC20793.1"/>
    </source>
</evidence>
<feature type="domain" description="MsrB" evidence="4">
    <location>
        <begin position="242"/>
        <end position="352"/>
    </location>
</feature>
<dbReference type="PANTHER" id="PTHR43774">
    <property type="entry name" value="PEPTIDE METHIONINE SULFOXIDE REDUCTASE"/>
    <property type="match status" value="1"/>
</dbReference>
<dbReference type="EMBL" id="UINC01079105">
    <property type="protein sequence ID" value="SVC20793.1"/>
    <property type="molecule type" value="Genomic_DNA"/>
</dbReference>
<evidence type="ECO:0000256" key="1">
    <source>
        <dbReference type="ARBA" id="ARBA00012502"/>
    </source>
</evidence>